<dbReference type="Pfam" id="PF04519">
    <property type="entry name" value="Bactofilin"/>
    <property type="match status" value="1"/>
</dbReference>
<reference evidence="2" key="1">
    <citation type="journal article" date="2014" name="Front. Microbiol.">
        <title>High frequency of phylogenetically diverse reductive dehalogenase-homologous genes in deep subseafloor sedimentary metagenomes.</title>
        <authorList>
            <person name="Kawai M."/>
            <person name="Futagami T."/>
            <person name="Toyoda A."/>
            <person name="Takaki Y."/>
            <person name="Nishi S."/>
            <person name="Hori S."/>
            <person name="Arai W."/>
            <person name="Tsubouchi T."/>
            <person name="Morono Y."/>
            <person name="Uchiyama I."/>
            <person name="Ito T."/>
            <person name="Fujiyama A."/>
            <person name="Inagaki F."/>
            <person name="Takami H."/>
        </authorList>
    </citation>
    <scope>NUCLEOTIDE SEQUENCE</scope>
    <source>
        <strain evidence="2">Expedition CK06-06</strain>
    </source>
</reference>
<gene>
    <name evidence="2" type="ORF">S01H1_57269</name>
</gene>
<comment type="caution">
    <text evidence="2">The sequence shown here is derived from an EMBL/GenBank/DDBJ whole genome shotgun (WGS) entry which is preliminary data.</text>
</comment>
<sequence>MFNRKRIADASSPGSRPEPSQIPGTRTQTISAESAISQATSVIGNDLTVIGEGITIICKSTLVIAGDVSGDINGDWVTVAETGRVQGTIAARAVSIYG</sequence>
<accession>X0W339</accession>
<dbReference type="EMBL" id="BARS01037342">
    <property type="protein sequence ID" value="GAG25234.1"/>
    <property type="molecule type" value="Genomic_DNA"/>
</dbReference>
<protein>
    <recommendedName>
        <fullName evidence="3">Polymer-forming cytoskeletal protein</fullName>
    </recommendedName>
</protein>
<proteinExistence type="predicted"/>
<evidence type="ECO:0000256" key="1">
    <source>
        <dbReference type="SAM" id="MobiDB-lite"/>
    </source>
</evidence>
<dbReference type="InterPro" id="IPR007607">
    <property type="entry name" value="BacA/B"/>
</dbReference>
<organism evidence="2">
    <name type="scientific">marine sediment metagenome</name>
    <dbReference type="NCBI Taxonomy" id="412755"/>
    <lineage>
        <taxon>unclassified sequences</taxon>
        <taxon>metagenomes</taxon>
        <taxon>ecological metagenomes</taxon>
    </lineage>
</organism>
<evidence type="ECO:0008006" key="3">
    <source>
        <dbReference type="Google" id="ProtNLM"/>
    </source>
</evidence>
<feature type="non-terminal residue" evidence="2">
    <location>
        <position position="98"/>
    </location>
</feature>
<name>X0W339_9ZZZZ</name>
<feature type="region of interest" description="Disordered" evidence="1">
    <location>
        <begin position="1"/>
        <end position="30"/>
    </location>
</feature>
<evidence type="ECO:0000313" key="2">
    <source>
        <dbReference type="EMBL" id="GAG25234.1"/>
    </source>
</evidence>
<dbReference type="AlphaFoldDB" id="X0W339"/>